<keyword evidence="1" id="KW-1133">Transmembrane helix</keyword>
<evidence type="ECO:0000313" key="3">
    <source>
        <dbReference type="Proteomes" id="UP001254813"/>
    </source>
</evidence>
<protein>
    <recommendedName>
        <fullName evidence="4">Major facilitator superfamily (MFS) profile domain-containing protein</fullName>
    </recommendedName>
</protein>
<sequence length="66" mass="6768">MAALLANWRSDVFRLALVGVFTAAAVVTSYNHVAATGSTEAVLAITGAGLLLALLVIVPAFLANRN</sequence>
<dbReference type="Proteomes" id="UP001254813">
    <property type="component" value="Unassembled WGS sequence"/>
</dbReference>
<evidence type="ECO:0000313" key="2">
    <source>
        <dbReference type="EMBL" id="MDS0293732.1"/>
    </source>
</evidence>
<dbReference type="RefSeq" id="WP_310927545.1">
    <property type="nucleotide sequence ID" value="NZ_JAMQOQ010000001.1"/>
</dbReference>
<feature type="transmembrane region" description="Helical" evidence="1">
    <location>
        <begin position="42"/>
        <end position="63"/>
    </location>
</feature>
<proteinExistence type="predicted"/>
<feature type="transmembrane region" description="Helical" evidence="1">
    <location>
        <begin position="12"/>
        <end position="30"/>
    </location>
</feature>
<keyword evidence="1" id="KW-0812">Transmembrane</keyword>
<gene>
    <name evidence="2" type="ORF">NDI79_06045</name>
</gene>
<accession>A0ABU2FYX4</accession>
<comment type="caution">
    <text evidence="2">The sequence shown here is derived from an EMBL/GenBank/DDBJ whole genome shotgun (WGS) entry which is preliminary data.</text>
</comment>
<name>A0ABU2FYX4_9EURY</name>
<dbReference type="EMBL" id="JAMQOQ010000001">
    <property type="protein sequence ID" value="MDS0293732.1"/>
    <property type="molecule type" value="Genomic_DNA"/>
</dbReference>
<reference evidence="2 3" key="1">
    <citation type="submission" date="2022-06" db="EMBL/GenBank/DDBJ databases">
        <title>Halogeometricum sp. a new haloarchaeum isolate from saline soil.</title>
        <authorList>
            <person name="Strakova D."/>
            <person name="Galisteo C."/>
            <person name="Sanchez-Porro C."/>
            <person name="Ventosa A."/>
        </authorList>
    </citation>
    <scope>NUCLEOTIDE SEQUENCE [LARGE SCALE GENOMIC DNA]</scope>
    <source>
        <strain evidence="3">S3BR25-2</strain>
    </source>
</reference>
<evidence type="ECO:0008006" key="4">
    <source>
        <dbReference type="Google" id="ProtNLM"/>
    </source>
</evidence>
<organism evidence="2 3">
    <name type="scientific">Halogeometricum luteum</name>
    <dbReference type="NCBI Taxonomy" id="2950537"/>
    <lineage>
        <taxon>Archaea</taxon>
        <taxon>Methanobacteriati</taxon>
        <taxon>Methanobacteriota</taxon>
        <taxon>Stenosarchaea group</taxon>
        <taxon>Halobacteria</taxon>
        <taxon>Halobacteriales</taxon>
        <taxon>Haloferacaceae</taxon>
        <taxon>Halogeometricum</taxon>
    </lineage>
</organism>
<evidence type="ECO:0000256" key="1">
    <source>
        <dbReference type="SAM" id="Phobius"/>
    </source>
</evidence>
<keyword evidence="3" id="KW-1185">Reference proteome</keyword>
<keyword evidence="1" id="KW-0472">Membrane</keyword>